<organism evidence="2">
    <name type="scientific">viral metagenome</name>
    <dbReference type="NCBI Taxonomy" id="1070528"/>
    <lineage>
        <taxon>unclassified sequences</taxon>
        <taxon>metagenomes</taxon>
        <taxon>organismal metagenomes</taxon>
    </lineage>
</organism>
<feature type="region of interest" description="Disordered" evidence="1">
    <location>
        <begin position="1"/>
        <end position="43"/>
    </location>
</feature>
<dbReference type="AlphaFoldDB" id="A0A6C0L0Z5"/>
<protein>
    <submittedName>
        <fullName evidence="2">Uncharacterized protein</fullName>
    </submittedName>
</protein>
<evidence type="ECO:0000313" key="2">
    <source>
        <dbReference type="EMBL" id="QHU22597.1"/>
    </source>
</evidence>
<reference evidence="2" key="1">
    <citation type="journal article" date="2020" name="Nature">
        <title>Giant virus diversity and host interactions through global metagenomics.</title>
        <authorList>
            <person name="Schulz F."/>
            <person name="Roux S."/>
            <person name="Paez-Espino D."/>
            <person name="Jungbluth S."/>
            <person name="Walsh D.A."/>
            <person name="Denef V.J."/>
            <person name="McMahon K.D."/>
            <person name="Konstantinidis K.T."/>
            <person name="Eloe-Fadrosh E.A."/>
            <person name="Kyrpides N.C."/>
            <person name="Woyke T."/>
        </authorList>
    </citation>
    <scope>NUCLEOTIDE SEQUENCE</scope>
    <source>
        <strain evidence="2">GVMAG-S-ERX555907-102</strain>
    </source>
</reference>
<dbReference type="EMBL" id="MN741012">
    <property type="protein sequence ID" value="QHU22597.1"/>
    <property type="molecule type" value="Genomic_DNA"/>
</dbReference>
<name>A0A6C0L0Z5_9ZZZZ</name>
<feature type="compositionally biased region" description="Basic residues" evidence="1">
    <location>
        <begin position="1"/>
        <end position="22"/>
    </location>
</feature>
<evidence type="ECO:0000256" key="1">
    <source>
        <dbReference type="SAM" id="MobiDB-lite"/>
    </source>
</evidence>
<sequence>MTPKTKPKLARRHNNRTRKQPKKSGGAALSAAPSDMTTAAADEQTPDIFVTVLRDVNKNENVGEIENGLKNLLEDNEDIDSKKAYHIKKANSKSSSFSGFSKKKTTDTIGVVLNLSYIKRVHPDSDIVNNIYEFLGE</sequence>
<accession>A0A6C0L0Z5</accession>
<proteinExistence type="predicted"/>